<evidence type="ECO:0000259" key="6">
    <source>
        <dbReference type="Pfam" id="PF01494"/>
    </source>
</evidence>
<sequence length="416" mass="45157">MTTETPLHVLIAGGGIGGLTAAIALRQAGHDVEIFEQSSFSHETGAAVHLAPNSNGVLRRLGLKVEDIGAVECLGNDDYSAEGEFLESNDYGCSEETWGHPWHLVHRVALHITLRRMATGPEGQGQPAQLHLGKRIKYADPDSARLIFQDGTEIQGDLVLGADGVHSHTRKSIPGGDLTPFDSGKSAYRFLVPTSQLAANPVTAQYVSKPGHEVMWTKGSKKIVMYPCKGGSLMNFVVLHPSHESAHELADSSGAYQATGNKDKMIQIFSEFAPSVIELLRMADDQSLKVWNLLDLEKMPAFVHKKLAVLGDAAHPFLPYQGQGAGQAIEDGISLATVLPLGTPKAAIPERLQLYEKCRYERANTIQSNTRITGEGGGASSADETNFMNFIDYNFRHDEFVHSTEQLRKHLASVGK</sequence>
<dbReference type="InterPro" id="IPR036188">
    <property type="entry name" value="FAD/NAD-bd_sf"/>
</dbReference>
<keyword evidence="3" id="KW-0274">FAD</keyword>
<dbReference type="PRINTS" id="PR00420">
    <property type="entry name" value="RNGMNOXGNASE"/>
</dbReference>
<protein>
    <recommendedName>
        <fullName evidence="6">FAD-binding domain-containing protein</fullName>
    </recommendedName>
</protein>
<dbReference type="EMBL" id="JAXOVC010000009">
    <property type="protein sequence ID" value="KAK4496943.1"/>
    <property type="molecule type" value="Genomic_DNA"/>
</dbReference>
<evidence type="ECO:0000313" key="7">
    <source>
        <dbReference type="EMBL" id="KAK4496943.1"/>
    </source>
</evidence>
<evidence type="ECO:0000256" key="3">
    <source>
        <dbReference type="ARBA" id="ARBA00022827"/>
    </source>
</evidence>
<dbReference type="PANTHER" id="PTHR13789:SF261">
    <property type="entry name" value="HYDROXYLASE, PUTATIVE (AFU_ORTHOLOGUE AFUA_7G00590)-RELATED"/>
    <property type="match status" value="1"/>
</dbReference>
<reference evidence="7 8" key="1">
    <citation type="journal article" date="2023" name="G3 (Bethesda)">
        <title>A chromosome-level genome assembly of Zasmidium syzygii isolated from banana leaves.</title>
        <authorList>
            <person name="van Westerhoven A.C."/>
            <person name="Mehrabi R."/>
            <person name="Talebi R."/>
            <person name="Steentjes M.B.F."/>
            <person name="Corcolon B."/>
            <person name="Chong P.A."/>
            <person name="Kema G.H.J."/>
            <person name="Seidl M.F."/>
        </authorList>
    </citation>
    <scope>NUCLEOTIDE SEQUENCE [LARGE SCALE GENOMIC DNA]</scope>
    <source>
        <strain evidence="7 8">P124</strain>
    </source>
</reference>
<dbReference type="Pfam" id="PF01494">
    <property type="entry name" value="FAD_binding_3"/>
    <property type="match status" value="1"/>
</dbReference>
<evidence type="ECO:0000256" key="4">
    <source>
        <dbReference type="ARBA" id="ARBA00023002"/>
    </source>
</evidence>
<dbReference type="SUPFAM" id="SSF54373">
    <property type="entry name" value="FAD-linked reductases, C-terminal domain"/>
    <property type="match status" value="1"/>
</dbReference>
<evidence type="ECO:0000313" key="8">
    <source>
        <dbReference type="Proteomes" id="UP001305779"/>
    </source>
</evidence>
<dbReference type="SUPFAM" id="SSF51905">
    <property type="entry name" value="FAD/NAD(P)-binding domain"/>
    <property type="match status" value="1"/>
</dbReference>
<evidence type="ECO:0000256" key="2">
    <source>
        <dbReference type="ARBA" id="ARBA00022630"/>
    </source>
</evidence>
<keyword evidence="2" id="KW-0285">Flavoprotein</keyword>
<dbReference type="PANTHER" id="PTHR13789">
    <property type="entry name" value="MONOOXYGENASE"/>
    <property type="match status" value="1"/>
</dbReference>
<gene>
    <name evidence="7" type="ORF">PRZ48_011392</name>
</gene>
<keyword evidence="8" id="KW-1185">Reference proteome</keyword>
<accession>A0ABR0E6Q9</accession>
<evidence type="ECO:0000256" key="1">
    <source>
        <dbReference type="ARBA" id="ARBA00007992"/>
    </source>
</evidence>
<dbReference type="InterPro" id="IPR050493">
    <property type="entry name" value="FAD-dep_Monooxygenase_BioMet"/>
</dbReference>
<keyword evidence="5" id="KW-0503">Monooxygenase</keyword>
<evidence type="ECO:0000256" key="5">
    <source>
        <dbReference type="ARBA" id="ARBA00023033"/>
    </source>
</evidence>
<organism evidence="7 8">
    <name type="scientific">Zasmidium cellare</name>
    <name type="common">Wine cellar mold</name>
    <name type="synonym">Racodium cellare</name>
    <dbReference type="NCBI Taxonomy" id="395010"/>
    <lineage>
        <taxon>Eukaryota</taxon>
        <taxon>Fungi</taxon>
        <taxon>Dikarya</taxon>
        <taxon>Ascomycota</taxon>
        <taxon>Pezizomycotina</taxon>
        <taxon>Dothideomycetes</taxon>
        <taxon>Dothideomycetidae</taxon>
        <taxon>Mycosphaerellales</taxon>
        <taxon>Mycosphaerellaceae</taxon>
        <taxon>Zasmidium</taxon>
    </lineage>
</organism>
<comment type="similarity">
    <text evidence="1">Belongs to the paxM FAD-dependent monooxygenase family.</text>
</comment>
<comment type="caution">
    <text evidence="7">The sequence shown here is derived from an EMBL/GenBank/DDBJ whole genome shotgun (WGS) entry which is preliminary data.</text>
</comment>
<dbReference type="Gene3D" id="3.50.50.60">
    <property type="entry name" value="FAD/NAD(P)-binding domain"/>
    <property type="match status" value="1"/>
</dbReference>
<keyword evidence="4" id="KW-0560">Oxidoreductase</keyword>
<proteinExistence type="inferred from homology"/>
<dbReference type="InterPro" id="IPR002938">
    <property type="entry name" value="FAD-bd"/>
</dbReference>
<feature type="domain" description="FAD-binding" evidence="6">
    <location>
        <begin position="8"/>
        <end position="367"/>
    </location>
</feature>
<dbReference type="Proteomes" id="UP001305779">
    <property type="component" value="Unassembled WGS sequence"/>
</dbReference>
<name>A0ABR0E6Q9_ZASCE</name>